<evidence type="ECO:0000313" key="12">
    <source>
        <dbReference type="EMBL" id="KFD50728.1"/>
    </source>
</evidence>
<keyword evidence="4 10" id="KW-0812">Transmembrane</keyword>
<evidence type="ECO:0000256" key="1">
    <source>
        <dbReference type="ARBA" id="ARBA00004211"/>
    </source>
</evidence>
<dbReference type="PROSITE" id="PS00914">
    <property type="entry name" value="SYNTAXIN"/>
    <property type="match status" value="1"/>
</dbReference>
<dbReference type="GO" id="GO:0005484">
    <property type="term" value="F:SNAP receptor activity"/>
    <property type="evidence" value="ECO:0007669"/>
    <property type="project" value="InterPro"/>
</dbReference>
<dbReference type="GO" id="GO:0006888">
    <property type="term" value="P:endoplasmic reticulum to Golgi vesicle-mediated transport"/>
    <property type="evidence" value="ECO:0007669"/>
    <property type="project" value="TreeGrafter"/>
</dbReference>
<dbReference type="GO" id="GO:0000149">
    <property type="term" value="F:SNARE binding"/>
    <property type="evidence" value="ECO:0007669"/>
    <property type="project" value="TreeGrafter"/>
</dbReference>
<keyword evidence="8 10" id="KW-0472">Membrane</keyword>
<evidence type="ECO:0000256" key="6">
    <source>
        <dbReference type="ARBA" id="ARBA00022989"/>
    </source>
</evidence>
<dbReference type="Gene3D" id="1.20.58.70">
    <property type="match status" value="1"/>
</dbReference>
<reference evidence="12 13" key="1">
    <citation type="journal article" date="2014" name="Nat. Genet.">
        <title>Genome and transcriptome of the porcine whipworm Trichuris suis.</title>
        <authorList>
            <person name="Jex A.R."/>
            <person name="Nejsum P."/>
            <person name="Schwarz E.M."/>
            <person name="Hu L."/>
            <person name="Young N.D."/>
            <person name="Hall R.S."/>
            <person name="Korhonen P.K."/>
            <person name="Liao S."/>
            <person name="Thamsborg S."/>
            <person name="Xia J."/>
            <person name="Xu P."/>
            <person name="Wang S."/>
            <person name="Scheerlinck J.P."/>
            <person name="Hofmann A."/>
            <person name="Sternberg P.W."/>
            <person name="Wang J."/>
            <person name="Gasser R.B."/>
        </authorList>
    </citation>
    <scope>NUCLEOTIDE SEQUENCE [LARGE SCALE GENOMIC DNA]</scope>
    <source>
        <strain evidence="12">DCEP-RM93M</strain>
    </source>
</reference>
<feature type="compositionally biased region" description="Polar residues" evidence="9">
    <location>
        <begin position="260"/>
        <end position="270"/>
    </location>
</feature>
<dbReference type="InterPro" id="IPR010989">
    <property type="entry name" value="SNARE"/>
</dbReference>
<accession>A0A085M0I2</accession>
<dbReference type="GO" id="GO:0000139">
    <property type="term" value="C:Golgi membrane"/>
    <property type="evidence" value="ECO:0007669"/>
    <property type="project" value="TreeGrafter"/>
</dbReference>
<comment type="similarity">
    <text evidence="2">Belongs to the syntaxin family.</text>
</comment>
<evidence type="ECO:0000256" key="4">
    <source>
        <dbReference type="ARBA" id="ARBA00022692"/>
    </source>
</evidence>
<feature type="domain" description="T-SNARE coiled-coil homology" evidence="11">
    <location>
        <begin position="317"/>
        <end position="379"/>
    </location>
</feature>
<dbReference type="EMBL" id="KL363249">
    <property type="protein sequence ID" value="KFD50728.1"/>
    <property type="molecule type" value="Genomic_DNA"/>
</dbReference>
<dbReference type="InterPro" id="IPR000727">
    <property type="entry name" value="T_SNARE_dom"/>
</dbReference>
<dbReference type="GO" id="GO:0006836">
    <property type="term" value="P:neurotransmitter transport"/>
    <property type="evidence" value="ECO:0007669"/>
    <property type="project" value="UniProtKB-KW"/>
</dbReference>
<dbReference type="GO" id="GO:0031201">
    <property type="term" value="C:SNARE complex"/>
    <property type="evidence" value="ECO:0007669"/>
    <property type="project" value="TreeGrafter"/>
</dbReference>
<keyword evidence="3" id="KW-0813">Transport</keyword>
<keyword evidence="13" id="KW-1185">Reference proteome</keyword>
<sequence length="409" mass="46220">MTAGLYSTLKATCFVRTGALCFGIMWILMSGLSFPRRRKHQYATGINNSSLVSQHSQPLSLYADLSQVRSVVEAAIPTQEEGSTIAKEFDAELLSKVSGMPGRERTQEFNAFAMSLQMKTAASDVTQPRRQDHAKAEVGEFSQLAKKIGHDLSQTFVKLEKLTIIAKKRTLFDDQMAEVDELTSIIKQDIALLNTQIASLQKLIHRNMKFTATNQTQHSKSVVVSFQSRLASISSEFRSVLEMRTENMKHQRLRREKFSSTEPVPSSLPASASEGRLGSILLRGDCSDMSENQYVLNMEELDRQTQQQQLQLLDHQDSYLRARAETMGNIETTIVELGQIFAQLGRMVQEQGELVQRIDSNVEETALHVQSAHMELVKYFRSISRNRWLAIKVFAVLIAFFIFFVIVML</sequence>
<evidence type="ECO:0000313" key="13">
    <source>
        <dbReference type="Proteomes" id="UP000030764"/>
    </source>
</evidence>
<dbReference type="GO" id="GO:0048278">
    <property type="term" value="P:vesicle docking"/>
    <property type="evidence" value="ECO:0007669"/>
    <property type="project" value="TreeGrafter"/>
</dbReference>
<keyword evidence="7" id="KW-0175">Coiled coil</keyword>
<dbReference type="GO" id="GO:0006906">
    <property type="term" value="P:vesicle fusion"/>
    <property type="evidence" value="ECO:0007669"/>
    <property type="project" value="TreeGrafter"/>
</dbReference>
<keyword evidence="6 10" id="KW-1133">Transmembrane helix</keyword>
<dbReference type="CDD" id="cd15844">
    <property type="entry name" value="SNARE_syntaxin5"/>
    <property type="match status" value="1"/>
</dbReference>
<comment type="subcellular location">
    <subcellularLocation>
        <location evidence="1">Membrane</location>
        <topology evidence="1">Single-pass type IV membrane protein</topology>
    </subcellularLocation>
</comment>
<evidence type="ECO:0000256" key="5">
    <source>
        <dbReference type="ARBA" id="ARBA00022775"/>
    </source>
</evidence>
<evidence type="ECO:0000256" key="8">
    <source>
        <dbReference type="ARBA" id="ARBA00023136"/>
    </source>
</evidence>
<dbReference type="PROSITE" id="PS50192">
    <property type="entry name" value="T_SNARE"/>
    <property type="match status" value="1"/>
</dbReference>
<gene>
    <name evidence="12" type="ORF">M513_08384</name>
</gene>
<evidence type="ECO:0000256" key="7">
    <source>
        <dbReference type="ARBA" id="ARBA00023054"/>
    </source>
</evidence>
<keyword evidence="5" id="KW-0532">Neurotransmitter transport</keyword>
<dbReference type="PANTHER" id="PTHR19957">
    <property type="entry name" value="SYNTAXIN"/>
    <property type="match status" value="1"/>
</dbReference>
<evidence type="ECO:0000259" key="11">
    <source>
        <dbReference type="PROSITE" id="PS50192"/>
    </source>
</evidence>
<proteinExistence type="inferred from homology"/>
<evidence type="ECO:0000256" key="10">
    <source>
        <dbReference type="SAM" id="Phobius"/>
    </source>
</evidence>
<dbReference type="InterPro" id="IPR006012">
    <property type="entry name" value="Syntaxin/epimorphin_CS"/>
</dbReference>
<dbReference type="SMART" id="SM00397">
    <property type="entry name" value="t_SNARE"/>
    <property type="match status" value="1"/>
</dbReference>
<evidence type="ECO:0000256" key="2">
    <source>
        <dbReference type="ARBA" id="ARBA00009063"/>
    </source>
</evidence>
<feature type="transmembrane region" description="Helical" evidence="10">
    <location>
        <begin position="14"/>
        <end position="34"/>
    </location>
</feature>
<dbReference type="Proteomes" id="UP000030764">
    <property type="component" value="Unassembled WGS sequence"/>
</dbReference>
<dbReference type="GO" id="GO:0006886">
    <property type="term" value="P:intracellular protein transport"/>
    <property type="evidence" value="ECO:0007669"/>
    <property type="project" value="InterPro"/>
</dbReference>
<organism evidence="12 13">
    <name type="scientific">Trichuris suis</name>
    <name type="common">pig whipworm</name>
    <dbReference type="NCBI Taxonomy" id="68888"/>
    <lineage>
        <taxon>Eukaryota</taxon>
        <taxon>Metazoa</taxon>
        <taxon>Ecdysozoa</taxon>
        <taxon>Nematoda</taxon>
        <taxon>Enoplea</taxon>
        <taxon>Dorylaimia</taxon>
        <taxon>Trichinellida</taxon>
        <taxon>Trichuridae</taxon>
        <taxon>Trichuris</taxon>
    </lineage>
</organism>
<feature type="region of interest" description="Disordered" evidence="9">
    <location>
        <begin position="253"/>
        <end position="272"/>
    </location>
</feature>
<dbReference type="InterPro" id="IPR045242">
    <property type="entry name" value="Syntaxin"/>
</dbReference>
<dbReference type="PANTHER" id="PTHR19957:SF3">
    <property type="entry name" value="SYNTAXIN-5"/>
    <property type="match status" value="1"/>
</dbReference>
<evidence type="ECO:0000256" key="3">
    <source>
        <dbReference type="ARBA" id="ARBA00022448"/>
    </source>
</evidence>
<dbReference type="AlphaFoldDB" id="A0A085M0I2"/>
<dbReference type="SUPFAM" id="SSF47661">
    <property type="entry name" value="t-snare proteins"/>
    <property type="match status" value="1"/>
</dbReference>
<dbReference type="Pfam" id="PF05739">
    <property type="entry name" value="SNARE"/>
    <property type="match status" value="1"/>
</dbReference>
<protein>
    <recommendedName>
        <fullName evidence="11">t-SNARE coiled-coil homology domain-containing protein</fullName>
    </recommendedName>
</protein>
<feature type="transmembrane region" description="Helical" evidence="10">
    <location>
        <begin position="388"/>
        <end position="408"/>
    </location>
</feature>
<name>A0A085M0I2_9BILA</name>
<evidence type="ECO:0000256" key="9">
    <source>
        <dbReference type="SAM" id="MobiDB-lite"/>
    </source>
</evidence>